<comment type="caution">
    <text evidence="3">The sequence shown here is derived from an EMBL/GenBank/DDBJ whole genome shotgun (WGS) entry which is preliminary data.</text>
</comment>
<evidence type="ECO:0000313" key="3">
    <source>
        <dbReference type="EMBL" id="OSJ15336.1"/>
    </source>
</evidence>
<accession>A0A1X3GQ17</accession>
<evidence type="ECO:0000256" key="1">
    <source>
        <dbReference type="SAM" id="Coils"/>
    </source>
</evidence>
<dbReference type="NCBIfam" id="TIGR02780">
    <property type="entry name" value="TrbJ_Ti"/>
    <property type="match status" value="1"/>
</dbReference>
<evidence type="ECO:0000313" key="4">
    <source>
        <dbReference type="Proteomes" id="UP000193553"/>
    </source>
</evidence>
<dbReference type="RefSeq" id="WP_085358373.1">
    <property type="nucleotide sequence ID" value="NZ_NAFD01000164.1"/>
</dbReference>
<feature type="signal peptide" evidence="2">
    <location>
        <begin position="1"/>
        <end position="25"/>
    </location>
</feature>
<feature type="coiled-coil region" evidence="1">
    <location>
        <begin position="39"/>
        <end position="98"/>
    </location>
</feature>
<gene>
    <name evidence="3" type="ORF">BSZ18_07755</name>
</gene>
<evidence type="ECO:0000256" key="2">
    <source>
        <dbReference type="SAM" id="SignalP"/>
    </source>
</evidence>
<dbReference type="OrthoDB" id="9807335at2"/>
<keyword evidence="2" id="KW-0732">Signal</keyword>
<reference evidence="3 4" key="1">
    <citation type="submission" date="2017-03" db="EMBL/GenBank/DDBJ databases">
        <title>Whole genome sequences of fourteen strains of Bradyrhizobium canariense and one strain of Bradyrhizobium japonicum isolated from Lupinus (Papilionoideae: Genisteae) species in Algeria.</title>
        <authorList>
            <person name="Crovadore J."/>
            <person name="Chekireb D."/>
            <person name="Brachmann A."/>
            <person name="Chablais R."/>
            <person name="Cochard B."/>
            <person name="Lefort F."/>
        </authorList>
    </citation>
    <scope>NUCLEOTIDE SEQUENCE [LARGE SCALE GENOMIC DNA]</scope>
    <source>
        <strain evidence="3 4">UBMA195</strain>
    </source>
</reference>
<protein>
    <submittedName>
        <fullName evidence="3">P-type conjugative transfer protein TrbJ</fullName>
    </submittedName>
</protein>
<keyword evidence="1" id="KW-0175">Coiled coil</keyword>
<dbReference type="EMBL" id="NAFI01000155">
    <property type="protein sequence ID" value="OSJ15336.1"/>
    <property type="molecule type" value="Genomic_DNA"/>
</dbReference>
<dbReference type="InterPro" id="IPR014147">
    <property type="entry name" value="T4SS_TrbJ"/>
</dbReference>
<dbReference type="NCBIfam" id="NF010448">
    <property type="entry name" value="PRK13874.1"/>
    <property type="match status" value="1"/>
</dbReference>
<organism evidence="3 4">
    <name type="scientific">Bradyrhizobium canariense</name>
    <dbReference type="NCBI Taxonomy" id="255045"/>
    <lineage>
        <taxon>Bacteria</taxon>
        <taxon>Pseudomonadati</taxon>
        <taxon>Pseudomonadota</taxon>
        <taxon>Alphaproteobacteria</taxon>
        <taxon>Hyphomicrobiales</taxon>
        <taxon>Nitrobacteraceae</taxon>
        <taxon>Bradyrhizobium</taxon>
    </lineage>
</organism>
<name>A0A1X3GQ17_9BRAD</name>
<dbReference type="AlphaFoldDB" id="A0A1X3GQ17"/>
<feature type="chain" id="PRO_5011906010" evidence="2">
    <location>
        <begin position="26"/>
        <end position="243"/>
    </location>
</feature>
<proteinExistence type="predicted"/>
<dbReference type="Proteomes" id="UP000193553">
    <property type="component" value="Unassembled WGS sequence"/>
</dbReference>
<sequence length="243" mass="26293">MSRLRLLLAVSIVALAVVAPQDVKAQWIVFDPNNYVQNVLTAARELQQINNQITSLQNEAQMLINQAKNLASLPYSSLQQLEQSLQKTQQLLSQAQRIAYDAQQIDRAFSTVYAPSSVTTSDGLLVANAQTRWQNSVAGLQDAMRVQATVVGNLDTNRIQMSALVTASQGASGALQASQAGNQLLALQAQQLGDLTAITAAQSRAQVLQAAQVAAAQDQGREQLRRFLSQGTGYQSTNVQMFH</sequence>